<dbReference type="Proteomes" id="UP001635816">
    <property type="component" value="Unassembled WGS sequence"/>
</dbReference>
<evidence type="ECO:0008006" key="3">
    <source>
        <dbReference type="Google" id="ProtNLM"/>
    </source>
</evidence>
<dbReference type="RefSeq" id="WP_345979014.1">
    <property type="nucleotide sequence ID" value="NZ_JBKBDD010000027.1"/>
</dbReference>
<evidence type="ECO:0000313" key="2">
    <source>
        <dbReference type="Proteomes" id="UP001635816"/>
    </source>
</evidence>
<comment type="caution">
    <text evidence="1">The sequence shown here is derived from an EMBL/GenBank/DDBJ whole genome shotgun (WGS) entry which is preliminary data.</text>
</comment>
<dbReference type="EMBL" id="JBKBDD010000027">
    <property type="protein sequence ID" value="MFN6548546.1"/>
    <property type="molecule type" value="Genomic_DNA"/>
</dbReference>
<evidence type="ECO:0000313" key="1">
    <source>
        <dbReference type="EMBL" id="MFN6548546.1"/>
    </source>
</evidence>
<reference evidence="1 2" key="1">
    <citation type="submission" date="2024-12" db="EMBL/GenBank/DDBJ databases">
        <title>The coexistence of Mycolicibacterium septicum and Mycolicibacterium nivoides in clinical samples.</title>
        <authorList>
            <person name="Wang C."/>
            <person name="Feng Y."/>
            <person name="Zong Z."/>
        </authorList>
    </citation>
    <scope>NUCLEOTIDE SEQUENCE [LARGE SCALE GENOMIC DNA]</scope>
    <source>
        <strain evidence="1 2">120309</strain>
    </source>
</reference>
<accession>A0ABW9LPK9</accession>
<gene>
    <name evidence="1" type="ORF">ACK4CT_35950</name>
</gene>
<protein>
    <recommendedName>
        <fullName evidence="3">Transposase</fullName>
    </recommendedName>
</protein>
<name>A0ABW9LPK9_9MYCO</name>
<organism evidence="1 2">
    <name type="scientific">Mycolicibacterium nivoides</name>
    <dbReference type="NCBI Taxonomy" id="2487344"/>
    <lineage>
        <taxon>Bacteria</taxon>
        <taxon>Bacillati</taxon>
        <taxon>Actinomycetota</taxon>
        <taxon>Actinomycetes</taxon>
        <taxon>Mycobacteriales</taxon>
        <taxon>Mycobacteriaceae</taxon>
        <taxon>Mycolicibacterium</taxon>
    </lineage>
</organism>
<proteinExistence type="predicted"/>
<sequence length="83" mass="9128">MADQIPDFIRPGAVVEWDTWCGTAVALVTFAGQFHVVLRSPDGVTDSLDASAHSTLAERVKHLRPSTREFVDKNPGYTSALWD</sequence>
<keyword evidence="2" id="KW-1185">Reference proteome</keyword>